<proteinExistence type="predicted"/>
<dbReference type="RefSeq" id="WP_068264866.1">
    <property type="nucleotide sequence ID" value="NZ_LWSK01000071.1"/>
</dbReference>
<dbReference type="PANTHER" id="PTHR12526:SF626">
    <property type="entry name" value="GLL4300 PROTEIN"/>
    <property type="match status" value="1"/>
</dbReference>
<keyword evidence="2" id="KW-1185">Reference proteome</keyword>
<dbReference type="SUPFAM" id="SSF53756">
    <property type="entry name" value="UDP-Glycosyltransferase/glycogen phosphorylase"/>
    <property type="match status" value="1"/>
</dbReference>
<dbReference type="OrthoDB" id="9795068at2"/>
<dbReference type="Pfam" id="PF13692">
    <property type="entry name" value="Glyco_trans_1_4"/>
    <property type="match status" value="1"/>
</dbReference>
<dbReference type="AlphaFoldDB" id="A0A5B1CL01"/>
<reference evidence="1 2" key="1">
    <citation type="submission" date="2019-08" db="EMBL/GenBank/DDBJ databases">
        <title>Deep-cultivation of Planctomycetes and their phenomic and genomic characterization uncovers novel biology.</title>
        <authorList>
            <person name="Wiegand S."/>
            <person name="Jogler M."/>
            <person name="Boedeker C."/>
            <person name="Pinto D."/>
            <person name="Vollmers J."/>
            <person name="Rivas-Marin E."/>
            <person name="Kohn T."/>
            <person name="Peeters S.H."/>
            <person name="Heuer A."/>
            <person name="Rast P."/>
            <person name="Oberbeckmann S."/>
            <person name="Bunk B."/>
            <person name="Jeske O."/>
            <person name="Meyerdierks A."/>
            <person name="Storesund J.E."/>
            <person name="Kallscheuer N."/>
            <person name="Luecker S."/>
            <person name="Lage O.M."/>
            <person name="Pohl T."/>
            <person name="Merkel B.J."/>
            <person name="Hornburger P."/>
            <person name="Mueller R.-W."/>
            <person name="Bruemmer F."/>
            <person name="Labrenz M."/>
            <person name="Spormann A.M."/>
            <person name="Op Den Camp H."/>
            <person name="Overmann J."/>
            <person name="Amann R."/>
            <person name="Jetten M.S.M."/>
            <person name="Mascher T."/>
            <person name="Medema M.H."/>
            <person name="Devos D.P."/>
            <person name="Kaster A.-K."/>
            <person name="Ovreas L."/>
            <person name="Rohde M."/>
            <person name="Galperin M.Y."/>
            <person name="Jogler C."/>
        </authorList>
    </citation>
    <scope>NUCLEOTIDE SEQUENCE [LARGE SCALE GENOMIC DNA]</scope>
    <source>
        <strain evidence="1 2">LF1</strain>
    </source>
</reference>
<keyword evidence="1" id="KW-0328">Glycosyltransferase</keyword>
<sequence>MRVSHYNTFLDGGAATASRRLHSELVRMDVDSQYFYSANQGEPLDLDGTYHAATWNQGNVANRLIKGVKFRQHRQSFKRALRGRSSGHEIFTSPKGAAYTPWPPMSHGDDDQIIHLHWIDKFIDQTSFFGSLEPQQPVVWTLHDMNAFTGGCHFSEGCDRYLSGCGNCPQLPSPAEKDFSHQSFQAKSKAIQDINLHIAAPSRWLIETAKSSTLLQSAKSFSHIPYGINTETYYPMDRQEARGRLGIDPDATVVCFGAMDVKNIRKGGKQMAEAFAAIADLPEVLGLVFGGGELPKSSNPMPPIHSVGPIAGTLQQRTVFSAADVFVLPSLEDNLPLTGLEAMACGTPIVAFNAGGIPDYVRPGISGSLAKTGCSEDLAQKLVQLLTDRPTLSNLGQSARVMIENEYASTREANRYQQLYRDLVTTKSRFLAA</sequence>
<evidence type="ECO:0000313" key="1">
    <source>
        <dbReference type="EMBL" id="KAA1260991.1"/>
    </source>
</evidence>
<organism evidence="1 2">
    <name type="scientific">Rubripirellula obstinata</name>
    <dbReference type="NCBI Taxonomy" id="406547"/>
    <lineage>
        <taxon>Bacteria</taxon>
        <taxon>Pseudomonadati</taxon>
        <taxon>Planctomycetota</taxon>
        <taxon>Planctomycetia</taxon>
        <taxon>Pirellulales</taxon>
        <taxon>Pirellulaceae</taxon>
        <taxon>Rubripirellula</taxon>
    </lineage>
</organism>
<dbReference type="Proteomes" id="UP000322699">
    <property type="component" value="Unassembled WGS sequence"/>
</dbReference>
<dbReference type="PANTHER" id="PTHR12526">
    <property type="entry name" value="GLYCOSYLTRANSFERASE"/>
    <property type="match status" value="1"/>
</dbReference>
<evidence type="ECO:0000313" key="2">
    <source>
        <dbReference type="Proteomes" id="UP000322699"/>
    </source>
</evidence>
<dbReference type="EMBL" id="VRLW01000001">
    <property type="protein sequence ID" value="KAA1260991.1"/>
    <property type="molecule type" value="Genomic_DNA"/>
</dbReference>
<name>A0A5B1CL01_9BACT</name>
<accession>A0A5B1CL01</accession>
<gene>
    <name evidence="1" type="primary">glgA_3</name>
    <name evidence="1" type="ORF">LF1_35330</name>
</gene>
<dbReference type="EC" id="2.4.1.21" evidence="1"/>
<dbReference type="GO" id="GO:0009011">
    <property type="term" value="F:alpha-1,4-glucan glucosyltransferase (ADP-glucose donor) activity"/>
    <property type="evidence" value="ECO:0007669"/>
    <property type="project" value="UniProtKB-EC"/>
</dbReference>
<keyword evidence="1" id="KW-0808">Transferase</keyword>
<comment type="caution">
    <text evidence="1">The sequence shown here is derived from an EMBL/GenBank/DDBJ whole genome shotgun (WGS) entry which is preliminary data.</text>
</comment>
<protein>
    <submittedName>
        <fullName evidence="1">Capsular glucan synthase</fullName>
        <ecNumber evidence="1">2.4.1.21</ecNumber>
    </submittedName>
</protein>
<dbReference type="Gene3D" id="3.40.50.2000">
    <property type="entry name" value="Glycogen Phosphorylase B"/>
    <property type="match status" value="2"/>
</dbReference>